<gene>
    <name evidence="3" type="ORF">ARMGADRAFT_1171405</name>
</gene>
<organism evidence="3 4">
    <name type="scientific">Armillaria gallica</name>
    <name type="common">Bulbous honey fungus</name>
    <name type="synonym">Armillaria bulbosa</name>
    <dbReference type="NCBI Taxonomy" id="47427"/>
    <lineage>
        <taxon>Eukaryota</taxon>
        <taxon>Fungi</taxon>
        <taxon>Dikarya</taxon>
        <taxon>Basidiomycota</taxon>
        <taxon>Agaricomycotina</taxon>
        <taxon>Agaricomycetes</taxon>
        <taxon>Agaricomycetidae</taxon>
        <taxon>Agaricales</taxon>
        <taxon>Marasmiineae</taxon>
        <taxon>Physalacriaceae</taxon>
        <taxon>Armillaria</taxon>
    </lineage>
</organism>
<keyword evidence="2" id="KW-0812">Transmembrane</keyword>
<protein>
    <submittedName>
        <fullName evidence="3">Uncharacterized protein</fullName>
    </submittedName>
</protein>
<feature type="transmembrane region" description="Helical" evidence="2">
    <location>
        <begin position="12"/>
        <end position="32"/>
    </location>
</feature>
<keyword evidence="4" id="KW-1185">Reference proteome</keyword>
<dbReference type="EMBL" id="KZ293730">
    <property type="protein sequence ID" value="PBK81403.1"/>
    <property type="molecule type" value="Genomic_DNA"/>
</dbReference>
<evidence type="ECO:0000256" key="1">
    <source>
        <dbReference type="SAM" id="MobiDB-lite"/>
    </source>
</evidence>
<feature type="transmembrane region" description="Helical" evidence="2">
    <location>
        <begin position="52"/>
        <end position="75"/>
    </location>
</feature>
<keyword evidence="2" id="KW-1133">Transmembrane helix</keyword>
<feature type="region of interest" description="Disordered" evidence="1">
    <location>
        <begin position="168"/>
        <end position="226"/>
    </location>
</feature>
<evidence type="ECO:0000256" key="2">
    <source>
        <dbReference type="SAM" id="Phobius"/>
    </source>
</evidence>
<accession>A0A2H3CZ81</accession>
<proteinExistence type="predicted"/>
<dbReference type="OrthoDB" id="3038148at2759"/>
<dbReference type="InParanoid" id="A0A2H3CZ81"/>
<dbReference type="AlphaFoldDB" id="A0A2H3CZ81"/>
<evidence type="ECO:0000313" key="3">
    <source>
        <dbReference type="EMBL" id="PBK81403.1"/>
    </source>
</evidence>
<feature type="transmembrane region" description="Helical" evidence="2">
    <location>
        <begin position="96"/>
        <end position="116"/>
    </location>
</feature>
<evidence type="ECO:0000313" key="4">
    <source>
        <dbReference type="Proteomes" id="UP000217790"/>
    </source>
</evidence>
<sequence length="226" mass="25277">MIWRCWMVWGKRWPIVVLPILFLISGIVFKAILTYRMSIAPVSDAFNNLLQILYLVFILATTLWCTLMIIFRILSVGWASTGSGRAFKVYRHVIEILVESSALYAIFLLLEIVLVACLKTVADHYMDDVAAFAKGVAPTLLIGRVAAGQARPDDSWEGSVMSSLQFGRDSEQMGSQDDDTQSVTVDNGLEVPPEREDDPEGVSEQPRLNDEDSLLVYGGRHTEVHR</sequence>
<reference evidence="4" key="1">
    <citation type="journal article" date="2017" name="Nat. Ecol. Evol.">
        <title>Genome expansion and lineage-specific genetic innovations in the forest pathogenic fungi Armillaria.</title>
        <authorList>
            <person name="Sipos G."/>
            <person name="Prasanna A.N."/>
            <person name="Walter M.C."/>
            <person name="O'Connor E."/>
            <person name="Balint B."/>
            <person name="Krizsan K."/>
            <person name="Kiss B."/>
            <person name="Hess J."/>
            <person name="Varga T."/>
            <person name="Slot J."/>
            <person name="Riley R."/>
            <person name="Boka B."/>
            <person name="Rigling D."/>
            <person name="Barry K."/>
            <person name="Lee J."/>
            <person name="Mihaltcheva S."/>
            <person name="LaButti K."/>
            <person name="Lipzen A."/>
            <person name="Waldron R."/>
            <person name="Moloney N.M."/>
            <person name="Sperisen C."/>
            <person name="Kredics L."/>
            <person name="Vagvoelgyi C."/>
            <person name="Patrignani A."/>
            <person name="Fitzpatrick D."/>
            <person name="Nagy I."/>
            <person name="Doyle S."/>
            <person name="Anderson J.B."/>
            <person name="Grigoriev I.V."/>
            <person name="Gueldener U."/>
            <person name="Muensterkoetter M."/>
            <person name="Nagy L.G."/>
        </authorList>
    </citation>
    <scope>NUCLEOTIDE SEQUENCE [LARGE SCALE GENOMIC DNA]</scope>
    <source>
        <strain evidence="4">Ar21-2</strain>
    </source>
</reference>
<dbReference type="Proteomes" id="UP000217790">
    <property type="component" value="Unassembled WGS sequence"/>
</dbReference>
<name>A0A2H3CZ81_ARMGA</name>
<keyword evidence="2" id="KW-0472">Membrane</keyword>